<feature type="region of interest" description="Disordered" evidence="1">
    <location>
        <begin position="37"/>
        <end position="82"/>
    </location>
</feature>
<feature type="compositionally biased region" description="Acidic residues" evidence="1">
    <location>
        <begin position="71"/>
        <end position="82"/>
    </location>
</feature>
<name>A0A6A1VRA0_9ROSI</name>
<evidence type="ECO:0008006" key="5">
    <source>
        <dbReference type="Google" id="ProtNLM"/>
    </source>
</evidence>
<keyword evidence="4" id="KW-1185">Reference proteome</keyword>
<feature type="signal peptide" evidence="2">
    <location>
        <begin position="1"/>
        <end position="25"/>
    </location>
</feature>
<keyword evidence="2" id="KW-0732">Signal</keyword>
<dbReference type="Proteomes" id="UP000516437">
    <property type="component" value="Chromosome 4"/>
</dbReference>
<dbReference type="AlphaFoldDB" id="A0A6A1VRA0"/>
<dbReference type="InterPro" id="IPR010800">
    <property type="entry name" value="GRP"/>
</dbReference>
<sequence length="82" mass="8477">MANSKAFLLLGLVLAVLLISSEVSAQLENVKANAVEAANGKQHETDMDMGKDKDGHGHGHGGHPGSGAAGEELEVETETNQN</sequence>
<protein>
    <recommendedName>
        <fullName evidence="5">Phase-change related protein</fullName>
    </recommendedName>
</protein>
<evidence type="ECO:0000313" key="3">
    <source>
        <dbReference type="EMBL" id="KAB1215323.1"/>
    </source>
</evidence>
<feature type="compositionally biased region" description="Basic and acidic residues" evidence="1">
    <location>
        <begin position="41"/>
        <end position="57"/>
    </location>
</feature>
<evidence type="ECO:0000256" key="1">
    <source>
        <dbReference type="SAM" id="MobiDB-lite"/>
    </source>
</evidence>
<accession>A0A6A1VRA0</accession>
<dbReference type="EMBL" id="RXIC02000022">
    <property type="protein sequence ID" value="KAB1215323.1"/>
    <property type="molecule type" value="Genomic_DNA"/>
</dbReference>
<evidence type="ECO:0000313" key="4">
    <source>
        <dbReference type="Proteomes" id="UP000516437"/>
    </source>
</evidence>
<reference evidence="3 4" key="1">
    <citation type="journal article" date="2019" name="Plant Biotechnol. J.">
        <title>The red bayberry genome and genetic basis of sex determination.</title>
        <authorList>
            <person name="Jia H.M."/>
            <person name="Jia H.J."/>
            <person name="Cai Q.L."/>
            <person name="Wang Y."/>
            <person name="Zhao H.B."/>
            <person name="Yang W.F."/>
            <person name="Wang G.Y."/>
            <person name="Li Y.H."/>
            <person name="Zhan D.L."/>
            <person name="Shen Y.T."/>
            <person name="Niu Q.F."/>
            <person name="Chang L."/>
            <person name="Qiu J."/>
            <person name="Zhao L."/>
            <person name="Xie H.B."/>
            <person name="Fu W.Y."/>
            <person name="Jin J."/>
            <person name="Li X.W."/>
            <person name="Jiao Y."/>
            <person name="Zhou C.C."/>
            <person name="Tu T."/>
            <person name="Chai C.Y."/>
            <person name="Gao J.L."/>
            <person name="Fan L.J."/>
            <person name="van de Weg E."/>
            <person name="Wang J.Y."/>
            <person name="Gao Z.S."/>
        </authorList>
    </citation>
    <scope>NUCLEOTIDE SEQUENCE [LARGE SCALE GENOMIC DNA]</scope>
    <source>
        <tissue evidence="3">Leaves</tissue>
    </source>
</reference>
<dbReference type="Pfam" id="PF07172">
    <property type="entry name" value="GRP"/>
    <property type="match status" value="1"/>
</dbReference>
<evidence type="ECO:0000256" key="2">
    <source>
        <dbReference type="SAM" id="SignalP"/>
    </source>
</evidence>
<comment type="caution">
    <text evidence="3">The sequence shown here is derived from an EMBL/GenBank/DDBJ whole genome shotgun (WGS) entry which is preliminary data.</text>
</comment>
<gene>
    <name evidence="3" type="ORF">CJ030_MR4G026745</name>
</gene>
<proteinExistence type="predicted"/>
<organism evidence="3 4">
    <name type="scientific">Morella rubra</name>
    <name type="common">Chinese bayberry</name>
    <dbReference type="NCBI Taxonomy" id="262757"/>
    <lineage>
        <taxon>Eukaryota</taxon>
        <taxon>Viridiplantae</taxon>
        <taxon>Streptophyta</taxon>
        <taxon>Embryophyta</taxon>
        <taxon>Tracheophyta</taxon>
        <taxon>Spermatophyta</taxon>
        <taxon>Magnoliopsida</taxon>
        <taxon>eudicotyledons</taxon>
        <taxon>Gunneridae</taxon>
        <taxon>Pentapetalae</taxon>
        <taxon>rosids</taxon>
        <taxon>fabids</taxon>
        <taxon>Fagales</taxon>
        <taxon>Myricaceae</taxon>
        <taxon>Morella</taxon>
    </lineage>
</organism>
<feature type="chain" id="PRO_5025535198" description="Phase-change related protein" evidence="2">
    <location>
        <begin position="26"/>
        <end position="82"/>
    </location>
</feature>